<gene>
    <name evidence="8" type="ORF">CA267_012835</name>
</gene>
<protein>
    <recommendedName>
        <fullName evidence="6">tRNA1(Val) (adenine(37)-N6)-methyltransferase</fullName>
        <ecNumber evidence="6">2.1.1.223</ecNumber>
    </recommendedName>
    <alternativeName>
        <fullName evidence="6">tRNA m6A37 methyltransferase</fullName>
    </alternativeName>
</protein>
<dbReference type="PROSITE" id="PS00092">
    <property type="entry name" value="N6_MTASE"/>
    <property type="match status" value="1"/>
</dbReference>
<keyword evidence="2 6" id="KW-0489">Methyltransferase</keyword>
<evidence type="ECO:0000256" key="4">
    <source>
        <dbReference type="ARBA" id="ARBA00022691"/>
    </source>
</evidence>
<dbReference type="GO" id="GO:0016430">
    <property type="term" value="F:tRNA (adenine-N6)-methyltransferase activity"/>
    <property type="evidence" value="ECO:0007669"/>
    <property type="project" value="UniProtKB-UniRule"/>
</dbReference>
<dbReference type="InterPro" id="IPR029063">
    <property type="entry name" value="SAM-dependent_MTases_sf"/>
</dbReference>
<evidence type="ECO:0000256" key="3">
    <source>
        <dbReference type="ARBA" id="ARBA00022679"/>
    </source>
</evidence>
<comment type="similarity">
    <text evidence="6">Belongs to the methyltransferase superfamily. tRNA (adenine-N(6)-)-methyltransferase family.</text>
</comment>
<proteinExistence type="inferred from homology"/>
<dbReference type="GO" id="GO:0008033">
    <property type="term" value="P:tRNA processing"/>
    <property type="evidence" value="ECO:0007669"/>
    <property type="project" value="UniProtKB-UniRule"/>
</dbReference>
<evidence type="ECO:0000256" key="5">
    <source>
        <dbReference type="ARBA" id="ARBA00022694"/>
    </source>
</evidence>
<evidence type="ECO:0000313" key="8">
    <source>
        <dbReference type="EMBL" id="QJR81590.1"/>
    </source>
</evidence>
<dbReference type="EMBL" id="CP052766">
    <property type="protein sequence ID" value="QJR81590.1"/>
    <property type="molecule type" value="Genomic_DNA"/>
</dbReference>
<dbReference type="InterPro" id="IPR050210">
    <property type="entry name" value="tRNA_Adenine-N(6)_MTase"/>
</dbReference>
<dbReference type="RefSeq" id="WP_075610418.1">
    <property type="nucleotide sequence ID" value="NZ_CP052766.1"/>
</dbReference>
<evidence type="ECO:0000256" key="2">
    <source>
        <dbReference type="ARBA" id="ARBA00022603"/>
    </source>
</evidence>
<keyword evidence="4 6" id="KW-0949">S-adenosyl-L-methionine</keyword>
<dbReference type="PANTHER" id="PTHR47739">
    <property type="entry name" value="TRNA1(VAL) (ADENINE(37)-N6)-METHYLTRANSFERASE"/>
    <property type="match status" value="1"/>
</dbReference>
<organism evidence="8 9">
    <name type="scientific">Alteromonas pelagimontana</name>
    <dbReference type="NCBI Taxonomy" id="1858656"/>
    <lineage>
        <taxon>Bacteria</taxon>
        <taxon>Pseudomonadati</taxon>
        <taxon>Pseudomonadota</taxon>
        <taxon>Gammaproteobacteria</taxon>
        <taxon>Alteromonadales</taxon>
        <taxon>Alteromonadaceae</taxon>
        <taxon>Alteromonas/Salinimonas group</taxon>
        <taxon>Alteromonas</taxon>
    </lineage>
</organism>
<dbReference type="Pfam" id="PF05175">
    <property type="entry name" value="MTS"/>
    <property type="match status" value="1"/>
</dbReference>
<keyword evidence="1 6" id="KW-0963">Cytoplasm</keyword>
<dbReference type="OrthoDB" id="5383291at2"/>
<keyword evidence="9" id="KW-1185">Reference proteome</keyword>
<dbReference type="CDD" id="cd02440">
    <property type="entry name" value="AdoMet_MTases"/>
    <property type="match status" value="1"/>
</dbReference>
<dbReference type="Gene3D" id="3.40.50.150">
    <property type="entry name" value="Vaccinia Virus protein VP39"/>
    <property type="match status" value="1"/>
</dbReference>
<keyword evidence="3 6" id="KW-0808">Transferase</keyword>
<dbReference type="SUPFAM" id="SSF53335">
    <property type="entry name" value="S-adenosyl-L-methionine-dependent methyltransferases"/>
    <property type="match status" value="1"/>
</dbReference>
<evidence type="ECO:0000256" key="1">
    <source>
        <dbReference type="ARBA" id="ARBA00022490"/>
    </source>
</evidence>
<dbReference type="GO" id="GO:0005737">
    <property type="term" value="C:cytoplasm"/>
    <property type="evidence" value="ECO:0007669"/>
    <property type="project" value="UniProtKB-SubCell"/>
</dbReference>
<sequence length="242" mass="27402">MSKGFKCKQFFVAHDACAMKVSTDSLILGSWAEPQDAKKILDIGTGSGLLSLMLKQRAHQEAVVYGVEIDNRAAQQAVQNVADSPWASHIVIVNQPIQNLNDDTSYDVIITNPPYFMQPAARTNAYHQQTQQRVFARQDTSLSPQELFAEVGKRLSSVGRFYCLYPSSRKREVEKTAQEHGLYLRRTLEIKNNEGAPSHVCAFEWGFDPVTAPQRSTLVIRQPNGQYSKEFRMMCQSYYLNF</sequence>
<dbReference type="Proteomes" id="UP000219285">
    <property type="component" value="Chromosome"/>
</dbReference>
<comment type="catalytic activity">
    <reaction evidence="6">
        <text>adenosine(37) in tRNA1(Val) + S-adenosyl-L-methionine = N(6)-methyladenosine(37) in tRNA1(Val) + S-adenosyl-L-homocysteine + H(+)</text>
        <dbReference type="Rhea" id="RHEA:43160"/>
        <dbReference type="Rhea" id="RHEA-COMP:10369"/>
        <dbReference type="Rhea" id="RHEA-COMP:10370"/>
        <dbReference type="ChEBI" id="CHEBI:15378"/>
        <dbReference type="ChEBI" id="CHEBI:57856"/>
        <dbReference type="ChEBI" id="CHEBI:59789"/>
        <dbReference type="ChEBI" id="CHEBI:74411"/>
        <dbReference type="ChEBI" id="CHEBI:74449"/>
        <dbReference type="EC" id="2.1.1.223"/>
    </reaction>
</comment>
<comment type="subcellular location">
    <subcellularLocation>
        <location evidence="6">Cytoplasm</location>
    </subcellularLocation>
</comment>
<dbReference type="InterPro" id="IPR007848">
    <property type="entry name" value="Small_mtfrase_dom"/>
</dbReference>
<reference evidence="9" key="1">
    <citation type="submission" date="2014-12" db="EMBL/GenBank/DDBJ databases">
        <title>Complete genome sequence of a multi-drug resistant Klebsiella pneumoniae.</title>
        <authorList>
            <person name="Hua X."/>
            <person name="Chen Q."/>
            <person name="Li X."/>
            <person name="Feng Y."/>
            <person name="Ruan Z."/>
            <person name="Yu Y."/>
        </authorList>
    </citation>
    <scope>NUCLEOTIDE SEQUENCE [LARGE SCALE GENOMIC DNA]</scope>
    <source>
        <strain evidence="9">5.12</strain>
    </source>
</reference>
<name>A0A6M4MG13_9ALTE</name>
<comment type="function">
    <text evidence="6">Specifically methylates the adenine in position 37 of tRNA(1)(Val) (anticodon cmo5UAC).</text>
</comment>
<dbReference type="KEGG" id="apel:CA267_012835"/>
<dbReference type="InterPro" id="IPR002052">
    <property type="entry name" value="DNA_methylase_N6_adenine_CS"/>
</dbReference>
<feature type="domain" description="Methyltransferase small" evidence="7">
    <location>
        <begin position="27"/>
        <end position="128"/>
    </location>
</feature>
<dbReference type="GO" id="GO:0003676">
    <property type="term" value="F:nucleic acid binding"/>
    <property type="evidence" value="ECO:0007669"/>
    <property type="project" value="InterPro"/>
</dbReference>
<dbReference type="AlphaFoldDB" id="A0A6M4MG13"/>
<dbReference type="InterPro" id="IPR022882">
    <property type="entry name" value="tRNA_adenine-N6_MeTrfase"/>
</dbReference>
<keyword evidence="5 6" id="KW-0819">tRNA processing</keyword>
<dbReference type="PANTHER" id="PTHR47739:SF1">
    <property type="entry name" value="TRNA1(VAL) (ADENINE(37)-N6)-METHYLTRANSFERASE"/>
    <property type="match status" value="1"/>
</dbReference>
<accession>A0A6M4MG13</accession>
<evidence type="ECO:0000259" key="7">
    <source>
        <dbReference type="Pfam" id="PF05175"/>
    </source>
</evidence>
<reference evidence="8 9" key="2">
    <citation type="submission" date="2020-04" db="EMBL/GenBank/DDBJ databases">
        <title>Complete genome sequence of Alteromonas pelagimontana 5.12T.</title>
        <authorList>
            <person name="Sinha R.K."/>
            <person name="Krishnan K.P."/>
            <person name="Kurian J.P."/>
        </authorList>
    </citation>
    <scope>NUCLEOTIDE SEQUENCE [LARGE SCALE GENOMIC DNA]</scope>
    <source>
        <strain evidence="8 9">5.12</strain>
    </source>
</reference>
<dbReference type="HAMAP" id="MF_01872">
    <property type="entry name" value="tRNA_methyltr_YfiC"/>
    <property type="match status" value="1"/>
</dbReference>
<dbReference type="GO" id="GO:0032259">
    <property type="term" value="P:methylation"/>
    <property type="evidence" value="ECO:0007669"/>
    <property type="project" value="UniProtKB-KW"/>
</dbReference>
<evidence type="ECO:0000313" key="9">
    <source>
        <dbReference type="Proteomes" id="UP000219285"/>
    </source>
</evidence>
<dbReference type="EC" id="2.1.1.223" evidence="6"/>
<evidence type="ECO:0000256" key="6">
    <source>
        <dbReference type="HAMAP-Rule" id="MF_01872"/>
    </source>
</evidence>